<keyword evidence="2 4" id="KW-0238">DNA-binding</keyword>
<accession>A0A368T9D2</accession>
<dbReference type="Gene3D" id="1.10.357.10">
    <property type="entry name" value="Tetracycline Repressor, domain 2"/>
    <property type="match status" value="1"/>
</dbReference>
<proteinExistence type="predicted"/>
<dbReference type="RefSeq" id="WP_114397769.1">
    <property type="nucleotide sequence ID" value="NZ_QEIM01000047.1"/>
</dbReference>
<dbReference type="SUPFAM" id="SSF46689">
    <property type="entry name" value="Homeodomain-like"/>
    <property type="match status" value="1"/>
</dbReference>
<organism evidence="6 7">
    <name type="scientific">Marinitenerispora sediminis</name>
    <dbReference type="NCBI Taxonomy" id="1931232"/>
    <lineage>
        <taxon>Bacteria</taxon>
        <taxon>Bacillati</taxon>
        <taxon>Actinomycetota</taxon>
        <taxon>Actinomycetes</taxon>
        <taxon>Streptosporangiales</taxon>
        <taxon>Nocardiopsidaceae</taxon>
        <taxon>Marinitenerispora</taxon>
    </lineage>
</organism>
<keyword evidence="3" id="KW-0804">Transcription</keyword>
<evidence type="ECO:0000313" key="6">
    <source>
        <dbReference type="EMBL" id="RCV60853.1"/>
    </source>
</evidence>
<evidence type="ECO:0000256" key="2">
    <source>
        <dbReference type="ARBA" id="ARBA00023125"/>
    </source>
</evidence>
<dbReference type="AlphaFoldDB" id="A0A368T9D2"/>
<dbReference type="Proteomes" id="UP000253318">
    <property type="component" value="Unassembled WGS sequence"/>
</dbReference>
<evidence type="ECO:0000313" key="7">
    <source>
        <dbReference type="Proteomes" id="UP000253318"/>
    </source>
</evidence>
<dbReference type="OrthoDB" id="3682047at2"/>
<gene>
    <name evidence="6" type="ORF">DEF24_05960</name>
</gene>
<reference evidence="6 7" key="1">
    <citation type="submission" date="2018-04" db="EMBL/GenBank/DDBJ databases">
        <title>Novel actinobacteria from marine sediment.</title>
        <authorList>
            <person name="Ng Z.Y."/>
            <person name="Tan G.Y.A."/>
        </authorList>
    </citation>
    <scope>NUCLEOTIDE SEQUENCE [LARGE SCALE GENOMIC DNA]</scope>
    <source>
        <strain evidence="6 7">TPS81</strain>
    </source>
</reference>
<evidence type="ECO:0000256" key="4">
    <source>
        <dbReference type="PROSITE-ProRule" id="PRU00335"/>
    </source>
</evidence>
<dbReference type="EMBL" id="QEIN01000031">
    <property type="protein sequence ID" value="RCV60853.1"/>
    <property type="molecule type" value="Genomic_DNA"/>
</dbReference>
<sequence>MPQPFEHDSPKAFRILSAARELLLEHGIRKVTIAEIARAAGVGKGTVYLYWATKEDLIVALFGREVLTALDEIDRALSADPELVRPGRLCALILRNMLNRALARRLHSGDEDALRLMAHHSASGSVLARAAPSALCTDVLGILREHGLVRVDRPLNEQSYALHALLVGFMATETVAWFAGPAIESSSDQVLADAVGLLVGHTADPGHEAVRAATTQVRTVLGELREEITTHLG</sequence>
<dbReference type="InterPro" id="IPR023772">
    <property type="entry name" value="DNA-bd_HTH_TetR-type_CS"/>
</dbReference>
<feature type="DNA-binding region" description="H-T-H motif" evidence="4">
    <location>
        <begin position="32"/>
        <end position="51"/>
    </location>
</feature>
<dbReference type="PROSITE" id="PS50977">
    <property type="entry name" value="HTH_TETR_2"/>
    <property type="match status" value="1"/>
</dbReference>
<dbReference type="PANTHER" id="PTHR30055:SF234">
    <property type="entry name" value="HTH-TYPE TRANSCRIPTIONAL REGULATOR BETI"/>
    <property type="match status" value="1"/>
</dbReference>
<comment type="caution">
    <text evidence="6">The sequence shown here is derived from an EMBL/GenBank/DDBJ whole genome shotgun (WGS) entry which is preliminary data.</text>
</comment>
<dbReference type="GO" id="GO:0003700">
    <property type="term" value="F:DNA-binding transcription factor activity"/>
    <property type="evidence" value="ECO:0007669"/>
    <property type="project" value="TreeGrafter"/>
</dbReference>
<dbReference type="PROSITE" id="PS01081">
    <property type="entry name" value="HTH_TETR_1"/>
    <property type="match status" value="1"/>
</dbReference>
<dbReference type="PRINTS" id="PR00455">
    <property type="entry name" value="HTHTETR"/>
</dbReference>
<protein>
    <submittedName>
        <fullName evidence="6">TetR/AcrR family transcriptional regulator</fullName>
    </submittedName>
</protein>
<keyword evidence="7" id="KW-1185">Reference proteome</keyword>
<dbReference type="Pfam" id="PF00440">
    <property type="entry name" value="TetR_N"/>
    <property type="match status" value="1"/>
</dbReference>
<evidence type="ECO:0000259" key="5">
    <source>
        <dbReference type="PROSITE" id="PS50977"/>
    </source>
</evidence>
<evidence type="ECO:0000256" key="1">
    <source>
        <dbReference type="ARBA" id="ARBA00023015"/>
    </source>
</evidence>
<dbReference type="PANTHER" id="PTHR30055">
    <property type="entry name" value="HTH-TYPE TRANSCRIPTIONAL REGULATOR RUTR"/>
    <property type="match status" value="1"/>
</dbReference>
<evidence type="ECO:0000256" key="3">
    <source>
        <dbReference type="ARBA" id="ARBA00023163"/>
    </source>
</evidence>
<feature type="domain" description="HTH tetR-type" evidence="5">
    <location>
        <begin position="9"/>
        <end position="69"/>
    </location>
</feature>
<keyword evidence="1" id="KW-0805">Transcription regulation</keyword>
<name>A0A368T9D2_9ACTN</name>
<dbReference type="InterPro" id="IPR050109">
    <property type="entry name" value="HTH-type_TetR-like_transc_reg"/>
</dbReference>
<dbReference type="InterPro" id="IPR009057">
    <property type="entry name" value="Homeodomain-like_sf"/>
</dbReference>
<dbReference type="GO" id="GO:0000976">
    <property type="term" value="F:transcription cis-regulatory region binding"/>
    <property type="evidence" value="ECO:0007669"/>
    <property type="project" value="TreeGrafter"/>
</dbReference>
<dbReference type="InterPro" id="IPR001647">
    <property type="entry name" value="HTH_TetR"/>
</dbReference>